<dbReference type="GO" id="GO:0046295">
    <property type="term" value="P:glycolate biosynthetic process"/>
    <property type="evidence" value="ECO:0007669"/>
    <property type="project" value="UniProtKB-UniRule"/>
</dbReference>
<evidence type="ECO:0000256" key="1">
    <source>
        <dbReference type="ARBA" id="ARBA00000830"/>
    </source>
</evidence>
<evidence type="ECO:0000256" key="7">
    <source>
        <dbReference type="ARBA" id="ARBA00022801"/>
    </source>
</evidence>
<dbReference type="SUPFAM" id="SSF56784">
    <property type="entry name" value="HAD-like"/>
    <property type="match status" value="1"/>
</dbReference>
<evidence type="ECO:0000256" key="10">
    <source>
        <dbReference type="HAMAP-Rule" id="MF_00495"/>
    </source>
</evidence>
<reference evidence="11 12" key="1">
    <citation type="submission" date="2015-10" db="EMBL/GenBank/DDBJ databases">
        <title>Genome sequencing and analysis of members of genus Stenotrophomonas.</title>
        <authorList>
            <person name="Patil P.P."/>
            <person name="Midha S."/>
            <person name="Patil P.B."/>
        </authorList>
    </citation>
    <scope>NUCLEOTIDE SEQUENCE [LARGE SCALE GENOMIC DNA]</scope>
    <source>
        <strain evidence="11 12">JCM 16536</strain>
    </source>
</reference>
<evidence type="ECO:0000256" key="9">
    <source>
        <dbReference type="ARBA" id="ARBA00023277"/>
    </source>
</evidence>
<dbReference type="GO" id="GO:0008967">
    <property type="term" value="F:phosphoglycolate phosphatase activity"/>
    <property type="evidence" value="ECO:0007669"/>
    <property type="project" value="UniProtKB-UniRule"/>
</dbReference>
<keyword evidence="8 10" id="KW-0460">Magnesium</keyword>
<comment type="function">
    <text evidence="10">Specifically catalyzes the dephosphorylation of 2-phosphoglycolate. Is involved in the dissimilation of the intracellular 2-phosphoglycolate formed during the DNA repair of 3'-phosphoglycolate ends, a major class of DNA lesions induced by oxidative stress.</text>
</comment>
<dbReference type="Gene3D" id="1.10.150.240">
    <property type="entry name" value="Putative phosphatase, domain 2"/>
    <property type="match status" value="1"/>
</dbReference>
<dbReference type="PANTHER" id="PTHR43434:SF1">
    <property type="entry name" value="PHOSPHOGLYCOLATE PHOSPHATASE"/>
    <property type="match status" value="1"/>
</dbReference>
<dbReference type="EC" id="3.1.3.18" evidence="5 10"/>
<comment type="caution">
    <text evidence="11">The sequence shown here is derived from an EMBL/GenBank/DDBJ whole genome shotgun (WGS) entry which is preliminary data.</text>
</comment>
<evidence type="ECO:0000256" key="2">
    <source>
        <dbReference type="ARBA" id="ARBA00001946"/>
    </source>
</evidence>
<organism evidence="11 12">
    <name type="scientific">Stenotrophomonas panacihumi</name>
    <dbReference type="NCBI Taxonomy" id="676599"/>
    <lineage>
        <taxon>Bacteria</taxon>
        <taxon>Pseudomonadati</taxon>
        <taxon>Pseudomonadota</taxon>
        <taxon>Gammaproteobacteria</taxon>
        <taxon>Lysobacterales</taxon>
        <taxon>Lysobacteraceae</taxon>
        <taxon>Stenotrophomonas</taxon>
    </lineage>
</organism>
<dbReference type="SFLD" id="SFLDG01129">
    <property type="entry name" value="C1.5:_HAD__Beta-PGM__Phosphata"/>
    <property type="match status" value="1"/>
</dbReference>
<dbReference type="InterPro" id="IPR023214">
    <property type="entry name" value="HAD_sf"/>
</dbReference>
<dbReference type="InterPro" id="IPR050155">
    <property type="entry name" value="HAD-like_hydrolase_sf"/>
</dbReference>
<comment type="pathway">
    <text evidence="3 10">Organic acid metabolism; glycolate biosynthesis; glycolate from 2-phosphoglycolate: step 1/1.</text>
</comment>
<evidence type="ECO:0000313" key="12">
    <source>
        <dbReference type="Proteomes" id="UP000051802"/>
    </source>
</evidence>
<name>A0A0R0ARL2_9GAMM</name>
<dbReference type="Gene3D" id="3.40.50.1000">
    <property type="entry name" value="HAD superfamily/HAD-like"/>
    <property type="match status" value="1"/>
</dbReference>
<dbReference type="RefSeq" id="WP_057646332.1">
    <property type="nucleotide sequence ID" value="NZ_LLXU01000074.1"/>
</dbReference>
<dbReference type="GO" id="GO:0005975">
    <property type="term" value="P:carbohydrate metabolic process"/>
    <property type="evidence" value="ECO:0007669"/>
    <property type="project" value="InterPro"/>
</dbReference>
<dbReference type="OrthoDB" id="9776368at2"/>
<dbReference type="NCBIfam" id="TIGR01449">
    <property type="entry name" value="PGP_bact"/>
    <property type="match status" value="1"/>
</dbReference>
<evidence type="ECO:0000256" key="4">
    <source>
        <dbReference type="ARBA" id="ARBA00006171"/>
    </source>
</evidence>
<dbReference type="InterPro" id="IPR023198">
    <property type="entry name" value="PGP-like_dom2"/>
</dbReference>
<dbReference type="InterPro" id="IPR041492">
    <property type="entry name" value="HAD_2"/>
</dbReference>
<comment type="similarity">
    <text evidence="4 10">Belongs to the HAD-like hydrolase superfamily. CbbY/CbbZ/Gph/YieH family.</text>
</comment>
<feature type="binding site" evidence="10">
    <location>
        <position position="11"/>
    </location>
    <ligand>
        <name>Mg(2+)</name>
        <dbReference type="ChEBI" id="CHEBI:18420"/>
    </ligand>
</feature>
<sequence length="220" mass="23325">MSYPFPLVIFDLDGTLVDSLSDIAEALNLTLADLSLPQVDEATVRGWIGEGVRSLVGSALQAAQAKVPLDKVMPGFMRHYGECLLHHPRLYPGAASALEGLHARGVTLAICTNKPSRFVEPLLEHLGVAGYFAAVLGGDSLPERKPAAAPLLHLCTQFGHAPTEALMVGDSAVDAAAANAAGVPLALVRYGYLRGLDPAHSGARWVMDDLQELLRLDTAR</sequence>
<comment type="catalytic activity">
    <reaction evidence="1 10">
        <text>2-phosphoglycolate + H2O = glycolate + phosphate</text>
        <dbReference type="Rhea" id="RHEA:14369"/>
        <dbReference type="ChEBI" id="CHEBI:15377"/>
        <dbReference type="ChEBI" id="CHEBI:29805"/>
        <dbReference type="ChEBI" id="CHEBI:43474"/>
        <dbReference type="ChEBI" id="CHEBI:58033"/>
        <dbReference type="EC" id="3.1.3.18"/>
    </reaction>
</comment>
<dbReference type="GO" id="GO:0046872">
    <property type="term" value="F:metal ion binding"/>
    <property type="evidence" value="ECO:0007669"/>
    <property type="project" value="UniProtKB-KW"/>
</dbReference>
<feature type="active site" description="Nucleophile" evidence="10">
    <location>
        <position position="11"/>
    </location>
</feature>
<dbReference type="Pfam" id="PF13419">
    <property type="entry name" value="HAD_2"/>
    <property type="match status" value="1"/>
</dbReference>
<dbReference type="InterPro" id="IPR006439">
    <property type="entry name" value="HAD-SF_hydro_IA"/>
</dbReference>
<keyword evidence="7 10" id="KW-0378">Hydrolase</keyword>
<dbReference type="STRING" id="676599.ARC20_09360"/>
<dbReference type="EMBL" id="LLXU01000074">
    <property type="protein sequence ID" value="KRG43636.1"/>
    <property type="molecule type" value="Genomic_DNA"/>
</dbReference>
<dbReference type="SFLD" id="SFLDS00003">
    <property type="entry name" value="Haloacid_Dehalogenase"/>
    <property type="match status" value="1"/>
</dbReference>
<dbReference type="InterPro" id="IPR037512">
    <property type="entry name" value="PGPase_prok"/>
</dbReference>
<dbReference type="SFLD" id="SFLDG01135">
    <property type="entry name" value="C1.5.6:_HAD__Beta-PGM__Phospha"/>
    <property type="match status" value="1"/>
</dbReference>
<protein>
    <recommendedName>
        <fullName evidence="5 10">Phosphoglycolate phosphatase</fullName>
        <shortName evidence="10">PGP</shortName>
        <shortName evidence="10">PGPase</shortName>
        <ecNumber evidence="5 10">3.1.3.18</ecNumber>
    </recommendedName>
</protein>
<proteinExistence type="inferred from homology"/>
<keyword evidence="6 10" id="KW-0479">Metal-binding</keyword>
<gene>
    <name evidence="11" type="ORF">ARC20_09360</name>
</gene>
<comment type="cofactor">
    <cofactor evidence="2 10">
        <name>Mg(2+)</name>
        <dbReference type="ChEBI" id="CHEBI:18420"/>
    </cofactor>
</comment>
<evidence type="ECO:0000256" key="3">
    <source>
        <dbReference type="ARBA" id="ARBA00004818"/>
    </source>
</evidence>
<dbReference type="CDD" id="cd16417">
    <property type="entry name" value="HAD_PGPase"/>
    <property type="match status" value="1"/>
</dbReference>
<evidence type="ECO:0000256" key="5">
    <source>
        <dbReference type="ARBA" id="ARBA00013078"/>
    </source>
</evidence>
<dbReference type="GO" id="GO:0006281">
    <property type="term" value="P:DNA repair"/>
    <property type="evidence" value="ECO:0007669"/>
    <property type="project" value="TreeGrafter"/>
</dbReference>
<dbReference type="NCBIfam" id="TIGR01549">
    <property type="entry name" value="HAD-SF-IA-v1"/>
    <property type="match status" value="1"/>
</dbReference>
<evidence type="ECO:0000256" key="6">
    <source>
        <dbReference type="ARBA" id="ARBA00022723"/>
    </source>
</evidence>
<dbReference type="Proteomes" id="UP000051802">
    <property type="component" value="Unassembled WGS sequence"/>
</dbReference>
<dbReference type="PANTHER" id="PTHR43434">
    <property type="entry name" value="PHOSPHOGLYCOLATE PHOSPHATASE"/>
    <property type="match status" value="1"/>
</dbReference>
<evidence type="ECO:0000313" key="11">
    <source>
        <dbReference type="EMBL" id="KRG43636.1"/>
    </source>
</evidence>
<dbReference type="InterPro" id="IPR036412">
    <property type="entry name" value="HAD-like_sf"/>
</dbReference>
<feature type="binding site" evidence="10">
    <location>
        <position position="13"/>
    </location>
    <ligand>
        <name>Mg(2+)</name>
        <dbReference type="ChEBI" id="CHEBI:18420"/>
    </ligand>
</feature>
<dbReference type="HAMAP" id="MF_00495">
    <property type="entry name" value="GPH_hydrolase_bact"/>
    <property type="match status" value="1"/>
</dbReference>
<accession>A0A0R0ARL2</accession>
<dbReference type="FunFam" id="3.40.50.1000:FF:000022">
    <property type="entry name" value="Phosphoglycolate phosphatase"/>
    <property type="match status" value="1"/>
</dbReference>
<feature type="binding site" evidence="10">
    <location>
        <position position="170"/>
    </location>
    <ligand>
        <name>Mg(2+)</name>
        <dbReference type="ChEBI" id="CHEBI:18420"/>
    </ligand>
</feature>
<evidence type="ECO:0000256" key="8">
    <source>
        <dbReference type="ARBA" id="ARBA00022842"/>
    </source>
</evidence>
<keyword evidence="12" id="KW-1185">Reference proteome</keyword>
<keyword evidence="9 10" id="KW-0119">Carbohydrate metabolism</keyword>
<dbReference type="GO" id="GO:0005829">
    <property type="term" value="C:cytosol"/>
    <property type="evidence" value="ECO:0007669"/>
    <property type="project" value="TreeGrafter"/>
</dbReference>
<dbReference type="UniPathway" id="UPA00865">
    <property type="reaction ID" value="UER00834"/>
</dbReference>
<dbReference type="AlphaFoldDB" id="A0A0R0ARL2"/>